<dbReference type="EMBL" id="JANPWB010000015">
    <property type="protein sequence ID" value="KAJ1092533.1"/>
    <property type="molecule type" value="Genomic_DNA"/>
</dbReference>
<proteinExistence type="predicted"/>
<accession>A0AAV7LUN2</accession>
<comment type="caution">
    <text evidence="1">The sequence shown here is derived from an EMBL/GenBank/DDBJ whole genome shotgun (WGS) entry which is preliminary data.</text>
</comment>
<evidence type="ECO:0000313" key="2">
    <source>
        <dbReference type="Proteomes" id="UP001066276"/>
    </source>
</evidence>
<reference evidence="1" key="1">
    <citation type="journal article" date="2022" name="bioRxiv">
        <title>Sequencing and chromosome-scale assembly of the giantPleurodeles waltlgenome.</title>
        <authorList>
            <person name="Brown T."/>
            <person name="Elewa A."/>
            <person name="Iarovenko S."/>
            <person name="Subramanian E."/>
            <person name="Araus A.J."/>
            <person name="Petzold A."/>
            <person name="Susuki M."/>
            <person name="Suzuki K.-i.T."/>
            <person name="Hayashi T."/>
            <person name="Toyoda A."/>
            <person name="Oliveira C."/>
            <person name="Osipova E."/>
            <person name="Leigh N.D."/>
            <person name="Simon A."/>
            <person name="Yun M.H."/>
        </authorList>
    </citation>
    <scope>NUCLEOTIDE SEQUENCE</scope>
    <source>
        <strain evidence="1">20211129_DDA</strain>
        <tissue evidence="1">Liver</tissue>
    </source>
</reference>
<dbReference type="AlphaFoldDB" id="A0AAV7LUN2"/>
<name>A0AAV7LUN2_PLEWA</name>
<evidence type="ECO:0000313" key="1">
    <source>
        <dbReference type="EMBL" id="KAJ1092533.1"/>
    </source>
</evidence>
<dbReference type="Proteomes" id="UP001066276">
    <property type="component" value="Chromosome 11"/>
</dbReference>
<organism evidence="1 2">
    <name type="scientific">Pleurodeles waltl</name>
    <name type="common">Iberian ribbed newt</name>
    <dbReference type="NCBI Taxonomy" id="8319"/>
    <lineage>
        <taxon>Eukaryota</taxon>
        <taxon>Metazoa</taxon>
        <taxon>Chordata</taxon>
        <taxon>Craniata</taxon>
        <taxon>Vertebrata</taxon>
        <taxon>Euteleostomi</taxon>
        <taxon>Amphibia</taxon>
        <taxon>Batrachia</taxon>
        <taxon>Caudata</taxon>
        <taxon>Salamandroidea</taxon>
        <taxon>Salamandridae</taxon>
        <taxon>Pleurodelinae</taxon>
        <taxon>Pleurodeles</taxon>
    </lineage>
</organism>
<gene>
    <name evidence="1" type="ORF">NDU88_005643</name>
</gene>
<sequence>MNEAVPESQELEQMVQVEQKSLQEVEVAEVEAVEAVNLVVPLERKVCKPVSTLIQNEYIQLLFLLNVNREPDVNLRHSVDGDRCL</sequence>
<keyword evidence="2" id="KW-1185">Reference proteome</keyword>
<protein>
    <submittedName>
        <fullName evidence="1">Uncharacterized protein</fullName>
    </submittedName>
</protein>